<protein>
    <submittedName>
        <fullName evidence="4">Protein smf</fullName>
    </submittedName>
</protein>
<accession>A0A0W0S0C3</accession>
<comment type="caution">
    <text evidence="4">The sequence shown here is derived from an EMBL/GenBank/DDBJ whole genome shotgun (WGS) entry which is preliminary data.</text>
</comment>
<dbReference type="Proteomes" id="UP000054742">
    <property type="component" value="Unassembled WGS sequence"/>
</dbReference>
<feature type="domain" description="DprA winged helix" evidence="3">
    <location>
        <begin position="322"/>
        <end position="375"/>
    </location>
</feature>
<dbReference type="InterPro" id="IPR036070">
    <property type="entry name" value="Nop_dom_sf"/>
</dbReference>
<dbReference type="STRING" id="29422.Lbru_2870"/>
<dbReference type="SUPFAM" id="SSF102405">
    <property type="entry name" value="MCP/YpsA-like"/>
    <property type="match status" value="1"/>
</dbReference>
<evidence type="ECO:0000259" key="3">
    <source>
        <dbReference type="Pfam" id="PF17782"/>
    </source>
</evidence>
<dbReference type="InterPro" id="IPR003488">
    <property type="entry name" value="DprA"/>
</dbReference>
<organism evidence="4 5">
    <name type="scientific">Legionella brunensis</name>
    <dbReference type="NCBI Taxonomy" id="29422"/>
    <lineage>
        <taxon>Bacteria</taxon>
        <taxon>Pseudomonadati</taxon>
        <taxon>Pseudomonadota</taxon>
        <taxon>Gammaproteobacteria</taxon>
        <taxon>Legionellales</taxon>
        <taxon>Legionellaceae</taxon>
        <taxon>Legionella</taxon>
    </lineage>
</organism>
<dbReference type="Gene3D" id="1.10.10.10">
    <property type="entry name" value="Winged helix-like DNA-binding domain superfamily/Winged helix DNA-binding domain"/>
    <property type="match status" value="1"/>
</dbReference>
<dbReference type="Pfam" id="PF02481">
    <property type="entry name" value="DNA_processg_A"/>
    <property type="match status" value="1"/>
</dbReference>
<dbReference type="PANTHER" id="PTHR43022:SF1">
    <property type="entry name" value="PROTEIN SMF"/>
    <property type="match status" value="1"/>
</dbReference>
<dbReference type="GO" id="GO:0009294">
    <property type="term" value="P:DNA-mediated transformation"/>
    <property type="evidence" value="ECO:0007669"/>
    <property type="project" value="InterPro"/>
</dbReference>
<evidence type="ECO:0000259" key="2">
    <source>
        <dbReference type="Pfam" id="PF02481"/>
    </source>
</evidence>
<keyword evidence="5" id="KW-1185">Reference proteome</keyword>
<dbReference type="InterPro" id="IPR057666">
    <property type="entry name" value="DrpA_SLOG"/>
</dbReference>
<proteinExistence type="inferred from homology"/>
<feature type="domain" description="Smf/DprA SLOG" evidence="2">
    <location>
        <begin position="100"/>
        <end position="308"/>
    </location>
</feature>
<reference evidence="4 5" key="1">
    <citation type="submission" date="2015-11" db="EMBL/GenBank/DDBJ databases">
        <title>Genomic analysis of 38 Legionella species identifies large and diverse effector repertoires.</title>
        <authorList>
            <person name="Burstein D."/>
            <person name="Amaro F."/>
            <person name="Zusman T."/>
            <person name="Lifshitz Z."/>
            <person name="Cohen O."/>
            <person name="Gilbert J.A."/>
            <person name="Pupko T."/>
            <person name="Shuman H.A."/>
            <person name="Segal G."/>
        </authorList>
    </citation>
    <scope>NUCLEOTIDE SEQUENCE [LARGE SCALE GENOMIC DNA]</scope>
    <source>
        <strain evidence="4 5">ATCC 43878</strain>
    </source>
</reference>
<dbReference type="EMBL" id="LNXV01000036">
    <property type="protein sequence ID" value="KTC76763.1"/>
    <property type="molecule type" value="Genomic_DNA"/>
</dbReference>
<gene>
    <name evidence="4" type="primary">smf</name>
    <name evidence="4" type="ORF">Lbru_2870</name>
</gene>
<evidence type="ECO:0000313" key="5">
    <source>
        <dbReference type="Proteomes" id="UP000054742"/>
    </source>
</evidence>
<dbReference type="NCBIfam" id="TIGR00732">
    <property type="entry name" value="dprA"/>
    <property type="match status" value="1"/>
</dbReference>
<dbReference type="InterPro" id="IPR041614">
    <property type="entry name" value="DprA_WH"/>
</dbReference>
<dbReference type="PANTHER" id="PTHR43022">
    <property type="entry name" value="PROTEIN SMF"/>
    <property type="match status" value="1"/>
</dbReference>
<dbReference type="SUPFAM" id="SSF89124">
    <property type="entry name" value="Nop domain"/>
    <property type="match status" value="1"/>
</dbReference>
<dbReference type="AlphaFoldDB" id="A0A0W0S0C3"/>
<name>A0A0W0S0C3_9GAMM</name>
<evidence type="ECO:0000313" key="4">
    <source>
        <dbReference type="EMBL" id="KTC76763.1"/>
    </source>
</evidence>
<evidence type="ECO:0000256" key="1">
    <source>
        <dbReference type="ARBA" id="ARBA00006525"/>
    </source>
</evidence>
<dbReference type="Gene3D" id="3.40.50.450">
    <property type="match status" value="1"/>
</dbReference>
<sequence length="380" mass="41433">MPHLKLVKSLRRLFAAINGLIDLIKNRAYLIALNKIPFIGPRTTAKLLHSWPNLEEIFRIPSPQLEQMGFSTRVAHAISQFDFKTVEADIRWQETDDHHLLTLEDENYPHLLKEIADPPTVLYGIGDLSCLQQPTVAMVGSRKPSVLGSETAWRFASELAANQLTIVSGLALGIDAQAHGGCLSVCGKTVAVMGTGIDCIYPRQHAALAEKISQTGLLLSEFSLKTPPMAGHFPRRNRIISGLSLATLVVEAAIKSGSLITARLALEQNRDVLAIPGSILNPQARGCHYLLQQGAKLVTSIQDIMDELNLDRKQVIETNAILSLATDNKNLVKFIGFEITTVDQIIARSGLGLEEVVSSLARLELKGIVKAVPGGYMRCA</sequence>
<dbReference type="InterPro" id="IPR036388">
    <property type="entry name" value="WH-like_DNA-bd_sf"/>
</dbReference>
<dbReference type="PATRIC" id="fig|29422.6.peg.3044"/>
<dbReference type="Pfam" id="PF17782">
    <property type="entry name" value="WHD_DprA"/>
    <property type="match status" value="1"/>
</dbReference>
<comment type="similarity">
    <text evidence="1">Belongs to the DprA/Smf family.</text>
</comment>